<evidence type="ECO:0000256" key="4">
    <source>
        <dbReference type="ARBA" id="ARBA00023015"/>
    </source>
</evidence>
<evidence type="ECO:0000256" key="8">
    <source>
        <dbReference type="PROSITE-ProRule" id="PRU01091"/>
    </source>
</evidence>
<keyword evidence="3" id="KW-0902">Two-component regulatory system</keyword>
<feature type="DNA-binding region" description="OmpR/PhoB-type" evidence="8">
    <location>
        <begin position="129"/>
        <end position="228"/>
    </location>
</feature>
<evidence type="ECO:0000256" key="5">
    <source>
        <dbReference type="ARBA" id="ARBA00023125"/>
    </source>
</evidence>
<proteinExistence type="predicted"/>
<feature type="modified residue" description="4-aspartylphosphate" evidence="7">
    <location>
        <position position="52"/>
    </location>
</feature>
<protein>
    <submittedName>
        <fullName evidence="11">Response regulator transcription factor</fullName>
    </submittedName>
</protein>
<dbReference type="EMBL" id="JAGTPX010000015">
    <property type="protein sequence ID" value="MBR8670763.1"/>
    <property type="molecule type" value="Genomic_DNA"/>
</dbReference>
<dbReference type="PROSITE" id="PS51755">
    <property type="entry name" value="OMPR_PHOB"/>
    <property type="match status" value="1"/>
</dbReference>
<evidence type="ECO:0000256" key="3">
    <source>
        <dbReference type="ARBA" id="ARBA00023012"/>
    </source>
</evidence>
<dbReference type="SMART" id="SM00862">
    <property type="entry name" value="Trans_reg_C"/>
    <property type="match status" value="1"/>
</dbReference>
<dbReference type="Pfam" id="PF00072">
    <property type="entry name" value="Response_reg"/>
    <property type="match status" value="1"/>
</dbReference>
<gene>
    <name evidence="11" type="ORF">KD144_14565</name>
</gene>
<dbReference type="GO" id="GO:0000976">
    <property type="term" value="F:transcription cis-regulatory region binding"/>
    <property type="evidence" value="ECO:0007669"/>
    <property type="project" value="TreeGrafter"/>
</dbReference>
<reference evidence="11" key="1">
    <citation type="submission" date="2021-04" db="EMBL/GenBank/DDBJ databases">
        <title>Genomic analysis of electroactive and textile dye degrading Bacillus circulans strain: DC10 isolated from constructed wetland-microbial fuel cells treating textile dye wastewaters.</title>
        <authorList>
            <person name="Patel D.U."/>
            <person name="Desai C.R."/>
        </authorList>
    </citation>
    <scope>NUCLEOTIDE SEQUENCE</scope>
    <source>
        <strain evidence="11">DC10</strain>
    </source>
</reference>
<sequence>MQKILIIEDELNIAELERDYLEVNGFESDIATTGEKGLELARMNTYNLILLDLMLPGIDGFELCKRLRQVLDIPILMVTARKEDIDMIRGFDRGADDYIIKPFNPNELVARVKAHISRYDRLIQREQIQNTLQIGSILIQSDSRRVFVNDEEKMFTAKEFDLLKFLVKNPNIAFTKEHLMERIWGYDSLGDVNTVTVHIRKIREKIEKDPSNPQFIETIWGVGYRFMKKDSFQ</sequence>
<accession>A0A941GLU1</accession>
<comment type="subcellular location">
    <subcellularLocation>
        <location evidence="1">Cytoplasm</location>
    </subcellularLocation>
</comment>
<dbReference type="InterPro" id="IPR001789">
    <property type="entry name" value="Sig_transdc_resp-reg_receiver"/>
</dbReference>
<keyword evidence="2 7" id="KW-0597">Phosphoprotein</keyword>
<dbReference type="SUPFAM" id="SSF52172">
    <property type="entry name" value="CheY-like"/>
    <property type="match status" value="1"/>
</dbReference>
<dbReference type="FunFam" id="1.10.10.10:FF:000018">
    <property type="entry name" value="DNA-binding response regulator ResD"/>
    <property type="match status" value="1"/>
</dbReference>
<dbReference type="Pfam" id="PF00486">
    <property type="entry name" value="Trans_reg_C"/>
    <property type="match status" value="1"/>
</dbReference>
<dbReference type="PANTHER" id="PTHR48111">
    <property type="entry name" value="REGULATOR OF RPOS"/>
    <property type="match status" value="1"/>
</dbReference>
<dbReference type="CDD" id="cd17574">
    <property type="entry name" value="REC_OmpR"/>
    <property type="match status" value="1"/>
</dbReference>
<keyword evidence="6" id="KW-0804">Transcription</keyword>
<keyword evidence="4" id="KW-0805">Transcription regulation</keyword>
<dbReference type="Gene3D" id="3.40.50.2300">
    <property type="match status" value="1"/>
</dbReference>
<dbReference type="InterPro" id="IPR001867">
    <property type="entry name" value="OmpR/PhoB-type_DNA-bd"/>
</dbReference>
<evidence type="ECO:0000256" key="6">
    <source>
        <dbReference type="ARBA" id="ARBA00023163"/>
    </source>
</evidence>
<dbReference type="GO" id="GO:0032993">
    <property type="term" value="C:protein-DNA complex"/>
    <property type="evidence" value="ECO:0007669"/>
    <property type="project" value="TreeGrafter"/>
</dbReference>
<evidence type="ECO:0000259" key="9">
    <source>
        <dbReference type="PROSITE" id="PS50110"/>
    </source>
</evidence>
<dbReference type="SMART" id="SM00448">
    <property type="entry name" value="REC"/>
    <property type="match status" value="1"/>
</dbReference>
<dbReference type="AlphaFoldDB" id="A0A941GLU1"/>
<feature type="domain" description="OmpR/PhoB-type" evidence="10">
    <location>
        <begin position="129"/>
        <end position="228"/>
    </location>
</feature>
<evidence type="ECO:0000259" key="10">
    <source>
        <dbReference type="PROSITE" id="PS51755"/>
    </source>
</evidence>
<name>A0A941GLU1_NIACI</name>
<dbReference type="GO" id="GO:0005829">
    <property type="term" value="C:cytosol"/>
    <property type="evidence" value="ECO:0007669"/>
    <property type="project" value="TreeGrafter"/>
</dbReference>
<evidence type="ECO:0000256" key="1">
    <source>
        <dbReference type="ARBA" id="ARBA00004496"/>
    </source>
</evidence>
<dbReference type="SUPFAM" id="SSF46894">
    <property type="entry name" value="C-terminal effector domain of the bipartite response regulators"/>
    <property type="match status" value="1"/>
</dbReference>
<dbReference type="FunFam" id="3.40.50.2300:FF:000001">
    <property type="entry name" value="DNA-binding response regulator PhoB"/>
    <property type="match status" value="1"/>
</dbReference>
<dbReference type="RefSeq" id="WP_212119710.1">
    <property type="nucleotide sequence ID" value="NZ_JAGTPX020000006.1"/>
</dbReference>
<dbReference type="GO" id="GO:0000156">
    <property type="term" value="F:phosphorelay response regulator activity"/>
    <property type="evidence" value="ECO:0007669"/>
    <property type="project" value="TreeGrafter"/>
</dbReference>
<evidence type="ECO:0000313" key="11">
    <source>
        <dbReference type="EMBL" id="MBR8670763.1"/>
    </source>
</evidence>
<feature type="domain" description="Response regulatory" evidence="9">
    <location>
        <begin position="3"/>
        <end position="116"/>
    </location>
</feature>
<dbReference type="PROSITE" id="PS50110">
    <property type="entry name" value="RESPONSE_REGULATORY"/>
    <property type="match status" value="1"/>
</dbReference>
<dbReference type="Gene3D" id="1.10.10.10">
    <property type="entry name" value="Winged helix-like DNA-binding domain superfamily/Winged helix DNA-binding domain"/>
    <property type="match status" value="1"/>
</dbReference>
<evidence type="ECO:0000256" key="7">
    <source>
        <dbReference type="PROSITE-ProRule" id="PRU00169"/>
    </source>
</evidence>
<dbReference type="InterPro" id="IPR036388">
    <property type="entry name" value="WH-like_DNA-bd_sf"/>
</dbReference>
<dbReference type="PANTHER" id="PTHR48111:SF26">
    <property type="entry name" value="STAGE 0 SPORULATION PROTEIN A HOMOLOG"/>
    <property type="match status" value="1"/>
</dbReference>
<dbReference type="InterPro" id="IPR039420">
    <property type="entry name" value="WalR-like"/>
</dbReference>
<dbReference type="CDD" id="cd00383">
    <property type="entry name" value="trans_reg_C"/>
    <property type="match status" value="1"/>
</dbReference>
<dbReference type="Gene3D" id="6.10.250.690">
    <property type="match status" value="1"/>
</dbReference>
<dbReference type="InterPro" id="IPR016032">
    <property type="entry name" value="Sig_transdc_resp-reg_C-effctor"/>
</dbReference>
<organism evidence="11">
    <name type="scientific">Niallia circulans</name>
    <name type="common">Bacillus circulans</name>
    <dbReference type="NCBI Taxonomy" id="1397"/>
    <lineage>
        <taxon>Bacteria</taxon>
        <taxon>Bacillati</taxon>
        <taxon>Bacillota</taxon>
        <taxon>Bacilli</taxon>
        <taxon>Bacillales</taxon>
        <taxon>Bacillaceae</taxon>
        <taxon>Niallia</taxon>
    </lineage>
</organism>
<dbReference type="GO" id="GO:0006355">
    <property type="term" value="P:regulation of DNA-templated transcription"/>
    <property type="evidence" value="ECO:0007669"/>
    <property type="project" value="InterPro"/>
</dbReference>
<keyword evidence="5 8" id="KW-0238">DNA-binding</keyword>
<comment type="caution">
    <text evidence="11">The sequence shown here is derived from an EMBL/GenBank/DDBJ whole genome shotgun (WGS) entry which is preliminary data.</text>
</comment>
<dbReference type="InterPro" id="IPR011006">
    <property type="entry name" value="CheY-like_superfamily"/>
</dbReference>
<evidence type="ECO:0000256" key="2">
    <source>
        <dbReference type="ARBA" id="ARBA00022553"/>
    </source>
</evidence>